<dbReference type="EMBL" id="CP015017">
    <property type="protein sequence ID" value="APC00882.1"/>
    <property type="molecule type" value="Genomic_DNA"/>
</dbReference>
<dbReference type="RefSeq" id="WP_071539019.1">
    <property type="nucleotide sequence ID" value="NZ_CP015016.1"/>
</dbReference>
<dbReference type="InterPro" id="IPR002716">
    <property type="entry name" value="PIN_dom"/>
</dbReference>
<organism evidence="2 3">
    <name type="scientific">Polynucleobacter asymbioticus</name>
    <dbReference type="NCBI Taxonomy" id="576611"/>
    <lineage>
        <taxon>Bacteria</taxon>
        <taxon>Pseudomonadati</taxon>
        <taxon>Pseudomonadota</taxon>
        <taxon>Betaproteobacteria</taxon>
        <taxon>Burkholderiales</taxon>
        <taxon>Burkholderiaceae</taxon>
        <taxon>Polynucleobacter</taxon>
    </lineage>
</organism>
<dbReference type="AlphaFoldDB" id="A0AAC9NIE8"/>
<reference evidence="2" key="1">
    <citation type="journal article" date="2017" name="Appl. Environ. Microbiol.">
        <title>Microdiversification of a pelagic Polynucleobacter species is mainly driven by acquisition of genomic islands from a partially interspecific gene pool.</title>
        <authorList>
            <person name="Hoetzinger M."/>
            <person name="Hahn M.W."/>
            <person name="Jezberova J."/>
            <person name="Schmidt J."/>
            <person name="Koll U."/>
        </authorList>
    </citation>
    <scope>NUCLEOTIDE SEQUENCE</scope>
    <source>
        <strain evidence="2">MWH-RechtKol4</strain>
    </source>
</reference>
<dbReference type="SUPFAM" id="SSF88723">
    <property type="entry name" value="PIN domain-like"/>
    <property type="match status" value="1"/>
</dbReference>
<feature type="domain" description="PIN" evidence="1">
    <location>
        <begin position="2"/>
        <end position="128"/>
    </location>
</feature>
<proteinExistence type="predicted"/>
<dbReference type="PANTHER" id="PTHR35901:SF1">
    <property type="entry name" value="EXONUCLEASE VAPC9"/>
    <property type="match status" value="1"/>
</dbReference>
<accession>A0AAC9NIE8</accession>
<dbReference type="InterPro" id="IPR051619">
    <property type="entry name" value="TypeII_TA_RNase_PINc/VapC"/>
</dbReference>
<dbReference type="Proteomes" id="UP000182060">
    <property type="component" value="Chromosome"/>
</dbReference>
<protein>
    <submittedName>
        <fullName evidence="2">Twitching motility protein PilT</fullName>
    </submittedName>
</protein>
<dbReference type="PANTHER" id="PTHR35901">
    <property type="entry name" value="RIBONUCLEASE VAPC3"/>
    <property type="match status" value="1"/>
</dbReference>
<sequence>MIYVDTSILVALCTAEEKSDAVDKWHENSSVKMISSTWAFTEFSSALSLKVRTNQLTEKQSREAWKNFDNLCQNDIELMPIENKTYYSAGILVVDSKSNLRAGDALHLAAAKQFKSKSLATLDKVLAKNVARVKIKAVLI</sequence>
<name>A0AAC9NIE8_9BURK</name>
<dbReference type="CDD" id="cd09874">
    <property type="entry name" value="PIN_MT3492-like"/>
    <property type="match status" value="1"/>
</dbReference>
<gene>
    <name evidence="2" type="ORF">AOC25_04180</name>
</gene>
<dbReference type="Pfam" id="PF01850">
    <property type="entry name" value="PIN"/>
    <property type="match status" value="1"/>
</dbReference>
<evidence type="ECO:0000313" key="2">
    <source>
        <dbReference type="EMBL" id="APC00882.1"/>
    </source>
</evidence>
<evidence type="ECO:0000313" key="3">
    <source>
        <dbReference type="Proteomes" id="UP000182060"/>
    </source>
</evidence>
<dbReference type="Gene3D" id="3.40.50.1010">
    <property type="entry name" value="5'-nuclease"/>
    <property type="match status" value="1"/>
</dbReference>
<evidence type="ECO:0000259" key="1">
    <source>
        <dbReference type="Pfam" id="PF01850"/>
    </source>
</evidence>
<dbReference type="InterPro" id="IPR029060">
    <property type="entry name" value="PIN-like_dom_sf"/>
</dbReference>